<organism evidence="14">
    <name type="scientific">hydrothermal vent metagenome</name>
    <dbReference type="NCBI Taxonomy" id="652676"/>
    <lineage>
        <taxon>unclassified sequences</taxon>
        <taxon>metagenomes</taxon>
        <taxon>ecological metagenomes</taxon>
    </lineage>
</organism>
<evidence type="ECO:0000256" key="6">
    <source>
        <dbReference type="ARBA" id="ARBA00022723"/>
    </source>
</evidence>
<keyword evidence="7" id="KW-0378">Hydrolase</keyword>
<keyword evidence="6" id="KW-0479">Metal-binding</keyword>
<evidence type="ECO:0000256" key="11">
    <source>
        <dbReference type="ARBA" id="ARBA00023136"/>
    </source>
</evidence>
<feature type="transmembrane region" description="Helical" evidence="12">
    <location>
        <begin position="194"/>
        <end position="212"/>
    </location>
</feature>
<feature type="non-terminal residue" evidence="14">
    <location>
        <position position="240"/>
    </location>
</feature>
<keyword evidence="8" id="KW-0862">Zinc</keyword>
<feature type="transmembrane region" description="Helical" evidence="12">
    <location>
        <begin position="148"/>
        <end position="173"/>
    </location>
</feature>
<dbReference type="AlphaFoldDB" id="A0A3B1DUL2"/>
<protein>
    <recommendedName>
        <fullName evidence="13">Peptidase M50 domain-containing protein</fullName>
    </recommendedName>
</protein>
<dbReference type="EMBL" id="UOGL01000265">
    <property type="protein sequence ID" value="VAX38840.1"/>
    <property type="molecule type" value="Genomic_DNA"/>
</dbReference>
<evidence type="ECO:0000256" key="1">
    <source>
        <dbReference type="ARBA" id="ARBA00001947"/>
    </source>
</evidence>
<keyword evidence="4" id="KW-0645">Protease</keyword>
<evidence type="ECO:0000256" key="10">
    <source>
        <dbReference type="ARBA" id="ARBA00023049"/>
    </source>
</evidence>
<evidence type="ECO:0000256" key="3">
    <source>
        <dbReference type="ARBA" id="ARBA00007931"/>
    </source>
</evidence>
<evidence type="ECO:0000259" key="13">
    <source>
        <dbReference type="Pfam" id="PF02163"/>
    </source>
</evidence>
<feature type="transmembrane region" description="Helical" evidence="12">
    <location>
        <begin position="12"/>
        <end position="33"/>
    </location>
</feature>
<dbReference type="PANTHER" id="PTHR39188:SF3">
    <property type="entry name" value="STAGE IV SPORULATION PROTEIN FB"/>
    <property type="match status" value="1"/>
</dbReference>
<evidence type="ECO:0000256" key="9">
    <source>
        <dbReference type="ARBA" id="ARBA00022989"/>
    </source>
</evidence>
<dbReference type="InterPro" id="IPR008915">
    <property type="entry name" value="Peptidase_M50"/>
</dbReference>
<gene>
    <name evidence="14" type="ORF">MNBD_PLANCTO02-1</name>
</gene>
<feature type="transmembrane region" description="Helical" evidence="12">
    <location>
        <begin position="45"/>
        <end position="62"/>
    </location>
</feature>
<keyword evidence="9 12" id="KW-1133">Transmembrane helix</keyword>
<keyword evidence="11 12" id="KW-0472">Membrane</keyword>
<keyword evidence="10" id="KW-0482">Metalloprotease</keyword>
<evidence type="ECO:0000256" key="7">
    <source>
        <dbReference type="ARBA" id="ARBA00022801"/>
    </source>
</evidence>
<sequence>MFGFTGPTQYDLRFSLFGIPIYVNPFFWVMGAIMGWGVVSAPGRGPLFLINWMLCLFVSILIHELGHALFAKKFGWPPQIFLYHMGGLAVYQPYSGHTTGRNITISFAGPAVGFLFYGIILACEWVLVFSPDPLIWKLNLSKNAIQHIGFAIYQLKFINLYWGLINLLPVLPLDGGRISETLCDKYIKYRGKEWAAKIGMAFAGLAAAYFFMNQHSYPGFLFAYLCYINFNNLQRIQQGY</sequence>
<feature type="domain" description="Peptidase M50" evidence="13">
    <location>
        <begin position="53"/>
        <end position="203"/>
    </location>
</feature>
<comment type="subcellular location">
    <subcellularLocation>
        <location evidence="2">Membrane</location>
        <topology evidence="2">Multi-pass membrane protein</topology>
    </subcellularLocation>
</comment>
<dbReference type="GO" id="GO:0016020">
    <property type="term" value="C:membrane"/>
    <property type="evidence" value="ECO:0007669"/>
    <property type="project" value="UniProtKB-SubCell"/>
</dbReference>
<comment type="similarity">
    <text evidence="3">Belongs to the peptidase M50B family.</text>
</comment>
<dbReference type="Pfam" id="PF02163">
    <property type="entry name" value="Peptidase_M50"/>
    <property type="match status" value="1"/>
</dbReference>
<evidence type="ECO:0000256" key="5">
    <source>
        <dbReference type="ARBA" id="ARBA00022692"/>
    </source>
</evidence>
<name>A0A3B1DUL2_9ZZZZ</name>
<evidence type="ECO:0000256" key="2">
    <source>
        <dbReference type="ARBA" id="ARBA00004141"/>
    </source>
</evidence>
<accession>A0A3B1DUL2</accession>
<dbReference type="GO" id="GO:0008237">
    <property type="term" value="F:metallopeptidase activity"/>
    <property type="evidence" value="ECO:0007669"/>
    <property type="project" value="UniProtKB-KW"/>
</dbReference>
<reference evidence="14" key="1">
    <citation type="submission" date="2018-06" db="EMBL/GenBank/DDBJ databases">
        <authorList>
            <person name="Zhirakovskaya E."/>
        </authorList>
    </citation>
    <scope>NUCLEOTIDE SEQUENCE</scope>
</reference>
<comment type="cofactor">
    <cofactor evidence="1">
        <name>Zn(2+)</name>
        <dbReference type="ChEBI" id="CHEBI:29105"/>
    </cofactor>
</comment>
<dbReference type="GO" id="GO:0006508">
    <property type="term" value="P:proteolysis"/>
    <property type="evidence" value="ECO:0007669"/>
    <property type="project" value="UniProtKB-KW"/>
</dbReference>
<proteinExistence type="inferred from homology"/>
<evidence type="ECO:0000256" key="8">
    <source>
        <dbReference type="ARBA" id="ARBA00022833"/>
    </source>
</evidence>
<feature type="transmembrane region" description="Helical" evidence="12">
    <location>
        <begin position="103"/>
        <end position="128"/>
    </location>
</feature>
<keyword evidence="5 12" id="KW-0812">Transmembrane</keyword>
<dbReference type="GO" id="GO:0046872">
    <property type="term" value="F:metal ion binding"/>
    <property type="evidence" value="ECO:0007669"/>
    <property type="project" value="UniProtKB-KW"/>
</dbReference>
<evidence type="ECO:0000256" key="4">
    <source>
        <dbReference type="ARBA" id="ARBA00022670"/>
    </source>
</evidence>
<evidence type="ECO:0000256" key="12">
    <source>
        <dbReference type="SAM" id="Phobius"/>
    </source>
</evidence>
<dbReference type="PANTHER" id="PTHR39188">
    <property type="entry name" value="MEMBRANE-ASSOCIATED ZINC METALLOPROTEASE M50B"/>
    <property type="match status" value="1"/>
</dbReference>
<evidence type="ECO:0000313" key="14">
    <source>
        <dbReference type="EMBL" id="VAX38840.1"/>
    </source>
</evidence>